<feature type="transmembrane region" description="Helical" evidence="2">
    <location>
        <begin position="506"/>
        <end position="526"/>
    </location>
</feature>
<feature type="transmembrane region" description="Helical" evidence="2">
    <location>
        <begin position="596"/>
        <end position="615"/>
    </location>
</feature>
<feature type="compositionally biased region" description="Low complexity" evidence="1">
    <location>
        <begin position="63"/>
        <end position="73"/>
    </location>
</feature>
<proteinExistence type="predicted"/>
<organism evidence="3 4">
    <name type="scientific">Armillaria tabescens</name>
    <name type="common">Ringless honey mushroom</name>
    <name type="synonym">Agaricus tabescens</name>
    <dbReference type="NCBI Taxonomy" id="1929756"/>
    <lineage>
        <taxon>Eukaryota</taxon>
        <taxon>Fungi</taxon>
        <taxon>Dikarya</taxon>
        <taxon>Basidiomycota</taxon>
        <taxon>Agaricomycotina</taxon>
        <taxon>Agaricomycetes</taxon>
        <taxon>Agaricomycetidae</taxon>
        <taxon>Agaricales</taxon>
        <taxon>Marasmiineae</taxon>
        <taxon>Physalacriaceae</taxon>
        <taxon>Desarmillaria</taxon>
    </lineage>
</organism>
<keyword evidence="2" id="KW-0812">Transmembrane</keyword>
<feature type="region of interest" description="Disordered" evidence="1">
    <location>
        <begin position="53"/>
        <end position="99"/>
    </location>
</feature>
<evidence type="ECO:0000313" key="3">
    <source>
        <dbReference type="EMBL" id="KAK0470205.1"/>
    </source>
</evidence>
<keyword evidence="4" id="KW-1185">Reference proteome</keyword>
<feature type="transmembrane region" description="Helical" evidence="2">
    <location>
        <begin position="570"/>
        <end position="590"/>
    </location>
</feature>
<dbReference type="AlphaFoldDB" id="A0AA39U956"/>
<feature type="compositionally biased region" description="Polar residues" evidence="1">
    <location>
        <begin position="76"/>
        <end position="99"/>
    </location>
</feature>
<reference evidence="3" key="1">
    <citation type="submission" date="2023-06" db="EMBL/GenBank/DDBJ databases">
        <authorList>
            <consortium name="Lawrence Berkeley National Laboratory"/>
            <person name="Ahrendt S."/>
            <person name="Sahu N."/>
            <person name="Indic B."/>
            <person name="Wong-Bajracharya J."/>
            <person name="Merenyi Z."/>
            <person name="Ke H.-M."/>
            <person name="Monk M."/>
            <person name="Kocsube S."/>
            <person name="Drula E."/>
            <person name="Lipzen A."/>
            <person name="Balint B."/>
            <person name="Henrissat B."/>
            <person name="Andreopoulos B."/>
            <person name="Martin F.M."/>
            <person name="Harder C.B."/>
            <person name="Rigling D."/>
            <person name="Ford K.L."/>
            <person name="Foster G.D."/>
            <person name="Pangilinan J."/>
            <person name="Papanicolaou A."/>
            <person name="Barry K."/>
            <person name="LaButti K."/>
            <person name="Viragh M."/>
            <person name="Koriabine M."/>
            <person name="Yan M."/>
            <person name="Riley R."/>
            <person name="Champramary S."/>
            <person name="Plett K.L."/>
            <person name="Tsai I.J."/>
            <person name="Slot J."/>
            <person name="Sipos G."/>
            <person name="Plett J."/>
            <person name="Nagy L.G."/>
            <person name="Grigoriev I.V."/>
        </authorList>
    </citation>
    <scope>NUCLEOTIDE SEQUENCE</scope>
    <source>
        <strain evidence="3">CCBAS 213</strain>
    </source>
</reference>
<keyword evidence="2" id="KW-1133">Transmembrane helix</keyword>
<protein>
    <submittedName>
        <fullName evidence="3">Uncharacterized protein</fullName>
    </submittedName>
</protein>
<evidence type="ECO:0000313" key="4">
    <source>
        <dbReference type="Proteomes" id="UP001175211"/>
    </source>
</evidence>
<dbReference type="EMBL" id="JAUEPS010000001">
    <property type="protein sequence ID" value="KAK0470205.1"/>
    <property type="molecule type" value="Genomic_DNA"/>
</dbReference>
<dbReference type="GeneID" id="85352668"/>
<gene>
    <name evidence="3" type="ORF">EV420DRAFT_1473286</name>
</gene>
<comment type="caution">
    <text evidence="3">The sequence shown here is derived from an EMBL/GenBank/DDBJ whole genome shotgun (WGS) entry which is preliminary data.</text>
</comment>
<name>A0AA39U956_ARMTA</name>
<accession>A0AA39U956</accession>
<keyword evidence="2" id="KW-0472">Membrane</keyword>
<sequence>MSLAVDGDADEPVPAVVCRATLPNDLRFSHDVASMSVVNRSQTGLAVETELSTLNGHPPLHSPRPSSITRSPIEGTLNSYAHSNPSQLSQDTSGTVFNSAADTHLNPSHAHLRHARPTSGVLSDSEAETSPVVIPSPPTAAQHDLKNQDFSTLQKAYPFFIPICPWILPWAGSRPRNPHIPNVPSIAPLTTSFTLHGVPSDWSLHINPQGVRYYVHEMMFHASVNASSTSCSSRLRIFTHEDIILPEVLRELTGFLDNILNYMHAKGTNLPPKVDIVLSFGSEFEDGTHCCGYYFADHMHRSIFWLDSFDASMLAHGLIIARVHYRMFPCQEMTSDIIEEVNDYLIHCIAGDPRSYSRPGSANAVGIALIMDKRSRDRYVNLYGEPQPFLCTNNSGEQGHVIYKRSRTGLIAILSPLLFFAPDIHCAALHEVCHNGISKTDWSALIRKLSTEWQDFVINVGIRTIDSRDSLTHLQATVLLNANIAFLAIQSIDESSDDKGRSPTQIASYVSTIISIGSVTMGLLLLQKNRHKSRVYFLNKWEFLGIQRGDLGERLGLETLAIMYSLPWALLMWAMIFFLAAFCLMCFTASSLSVRMIVGSALLAIGIFIFWYLTISRERYELRWYVRAHVHLVNAWNRLPRGLSVRIPVKFNMGWTQRTLQMSSNDVEMAPTGSHKTA</sequence>
<evidence type="ECO:0000256" key="2">
    <source>
        <dbReference type="SAM" id="Phobius"/>
    </source>
</evidence>
<dbReference type="Proteomes" id="UP001175211">
    <property type="component" value="Unassembled WGS sequence"/>
</dbReference>
<dbReference type="RefSeq" id="XP_060339998.1">
    <property type="nucleotide sequence ID" value="XM_060469120.1"/>
</dbReference>
<evidence type="ECO:0000256" key="1">
    <source>
        <dbReference type="SAM" id="MobiDB-lite"/>
    </source>
</evidence>